<evidence type="ECO:0000313" key="2">
    <source>
        <dbReference type="Proteomes" id="UP000254925"/>
    </source>
</evidence>
<dbReference type="RefSeq" id="WP_114770704.1">
    <property type="nucleotide sequence ID" value="NZ_QQBB01000005.1"/>
</dbReference>
<dbReference type="AlphaFoldDB" id="A0A370HJE0"/>
<organism evidence="1 2">
    <name type="scientific">Microvirga subterranea</name>
    <dbReference type="NCBI Taxonomy" id="186651"/>
    <lineage>
        <taxon>Bacteria</taxon>
        <taxon>Pseudomonadati</taxon>
        <taxon>Pseudomonadota</taxon>
        <taxon>Alphaproteobacteria</taxon>
        <taxon>Hyphomicrobiales</taxon>
        <taxon>Methylobacteriaceae</taxon>
        <taxon>Microvirga</taxon>
    </lineage>
</organism>
<protein>
    <submittedName>
        <fullName evidence="1">Uncharacterized protein</fullName>
    </submittedName>
</protein>
<evidence type="ECO:0000313" key="1">
    <source>
        <dbReference type="EMBL" id="RDI58696.1"/>
    </source>
</evidence>
<reference evidence="1 2" key="1">
    <citation type="submission" date="2018-07" db="EMBL/GenBank/DDBJ databases">
        <title>Genomic Encyclopedia of Type Strains, Phase IV (KMG-IV): sequencing the most valuable type-strain genomes for metagenomic binning, comparative biology and taxonomic classification.</title>
        <authorList>
            <person name="Goeker M."/>
        </authorList>
    </citation>
    <scope>NUCLEOTIDE SEQUENCE [LARGE SCALE GENOMIC DNA]</scope>
    <source>
        <strain evidence="1 2">DSM 14364</strain>
    </source>
</reference>
<accession>A0A370HJE0</accession>
<sequence length="80" mass="8695">MNLVLSYCTTRQFSRGIVPLAALSFADVGAQNDNGRPADFTPDSSPDVTVMLEVFDPMAPFTSTGSSFAEARFLNFLTLR</sequence>
<gene>
    <name evidence="1" type="ORF">DES45_105219</name>
</gene>
<dbReference type="Proteomes" id="UP000254925">
    <property type="component" value="Unassembled WGS sequence"/>
</dbReference>
<proteinExistence type="predicted"/>
<dbReference type="EMBL" id="QQBB01000005">
    <property type="protein sequence ID" value="RDI58696.1"/>
    <property type="molecule type" value="Genomic_DNA"/>
</dbReference>
<keyword evidence="2" id="KW-1185">Reference proteome</keyword>
<name>A0A370HJE0_9HYPH</name>
<comment type="caution">
    <text evidence="1">The sequence shown here is derived from an EMBL/GenBank/DDBJ whole genome shotgun (WGS) entry which is preliminary data.</text>
</comment>
<dbReference type="OrthoDB" id="8021079at2"/>